<accession>A0A517XTJ7</accession>
<evidence type="ECO:0000256" key="5">
    <source>
        <dbReference type="SAM" id="Phobius"/>
    </source>
</evidence>
<gene>
    <name evidence="7" type="primary">sauU_5</name>
    <name evidence="7" type="ORF">ETAA1_27790</name>
</gene>
<evidence type="ECO:0000313" key="7">
    <source>
        <dbReference type="EMBL" id="QDU20818.1"/>
    </source>
</evidence>
<dbReference type="GO" id="GO:0022857">
    <property type="term" value="F:transmembrane transporter activity"/>
    <property type="evidence" value="ECO:0007669"/>
    <property type="project" value="InterPro"/>
</dbReference>
<feature type="domain" description="Major facilitator superfamily (MFS) profile" evidence="6">
    <location>
        <begin position="6"/>
        <end position="393"/>
    </location>
</feature>
<feature type="transmembrane region" description="Helical" evidence="5">
    <location>
        <begin position="72"/>
        <end position="91"/>
    </location>
</feature>
<evidence type="ECO:0000259" key="6">
    <source>
        <dbReference type="PROSITE" id="PS50850"/>
    </source>
</evidence>
<dbReference type="PANTHER" id="PTHR11662:SF399">
    <property type="entry name" value="FI19708P1-RELATED"/>
    <property type="match status" value="1"/>
</dbReference>
<dbReference type="RefSeq" id="WP_202920876.1">
    <property type="nucleotide sequence ID" value="NZ_CP036273.1"/>
</dbReference>
<dbReference type="KEGG" id="uli:ETAA1_27790"/>
<feature type="transmembrane region" description="Helical" evidence="5">
    <location>
        <begin position="280"/>
        <end position="299"/>
    </location>
</feature>
<keyword evidence="3 5" id="KW-1133">Transmembrane helix</keyword>
<keyword evidence="8" id="KW-1185">Reference proteome</keyword>
<proteinExistence type="predicted"/>
<evidence type="ECO:0000256" key="1">
    <source>
        <dbReference type="ARBA" id="ARBA00004141"/>
    </source>
</evidence>
<dbReference type="PROSITE" id="PS50850">
    <property type="entry name" value="MFS"/>
    <property type="match status" value="1"/>
</dbReference>
<comment type="subcellular location">
    <subcellularLocation>
        <location evidence="1">Membrane</location>
        <topology evidence="1">Multi-pass membrane protein</topology>
    </subcellularLocation>
</comment>
<sequence length="399" mass="41436">MTRYTLLAFLCLITLVAYLQRSALGVPSKAIEGELGLTPEAMGIVWFAWYAGYAAFQLPAGWLADRLGSKPALLIFAVTWSALTAVVGFAGGFVGLALLWGLMGAAQAGIFPCATKAIGATFPKTEQGLASGALACFMAGGAALSQEVTGRLFGPLTWQAVLVVYAVPGLAWALLFAVAVPRPDAPRPVVKNEPFDWTLLVADRDMVLLCLQQLMRAGATALFFTWFPRVLQETKHVTPAESGSLATWPLLAGVVGALVGGSASDWLLRRTGREKLSRCGLSAVCMAVAAVAAVAAYFASAAVDVVVLLSVAAFCAYVAGPAAYAAALSMGGTRVAIVFATMNMAGNVGAGLFPYAAGKLVGTAGDWNGVYLLFGGMCAGAGVCWVFLNPARTLYEEPT</sequence>
<evidence type="ECO:0000256" key="2">
    <source>
        <dbReference type="ARBA" id="ARBA00022692"/>
    </source>
</evidence>
<evidence type="ECO:0000256" key="4">
    <source>
        <dbReference type="ARBA" id="ARBA00023136"/>
    </source>
</evidence>
<dbReference type="InterPro" id="IPR020846">
    <property type="entry name" value="MFS_dom"/>
</dbReference>
<protein>
    <submittedName>
        <fullName evidence="7">Putative sulfoacetate transporter SauU</fullName>
    </submittedName>
</protein>
<feature type="transmembrane region" description="Helical" evidence="5">
    <location>
        <begin position="247"/>
        <end position="268"/>
    </location>
</feature>
<dbReference type="GO" id="GO:0016020">
    <property type="term" value="C:membrane"/>
    <property type="evidence" value="ECO:0007669"/>
    <property type="project" value="UniProtKB-SubCell"/>
</dbReference>
<dbReference type="Proteomes" id="UP000319576">
    <property type="component" value="Chromosome"/>
</dbReference>
<feature type="transmembrane region" description="Helical" evidence="5">
    <location>
        <begin position="305"/>
        <end position="328"/>
    </location>
</feature>
<feature type="transmembrane region" description="Helical" evidence="5">
    <location>
        <begin position="41"/>
        <end position="60"/>
    </location>
</feature>
<keyword evidence="4 5" id="KW-0472">Membrane</keyword>
<evidence type="ECO:0000256" key="3">
    <source>
        <dbReference type="ARBA" id="ARBA00022989"/>
    </source>
</evidence>
<feature type="transmembrane region" description="Helical" evidence="5">
    <location>
        <begin position="206"/>
        <end position="227"/>
    </location>
</feature>
<dbReference type="InterPro" id="IPR011701">
    <property type="entry name" value="MFS"/>
</dbReference>
<dbReference type="SUPFAM" id="SSF103473">
    <property type="entry name" value="MFS general substrate transporter"/>
    <property type="match status" value="1"/>
</dbReference>
<feature type="transmembrane region" description="Helical" evidence="5">
    <location>
        <begin position="156"/>
        <end position="180"/>
    </location>
</feature>
<dbReference type="EMBL" id="CP036273">
    <property type="protein sequence ID" value="QDU20818.1"/>
    <property type="molecule type" value="Genomic_DNA"/>
</dbReference>
<dbReference type="AlphaFoldDB" id="A0A517XTJ7"/>
<reference evidence="7 8" key="1">
    <citation type="submission" date="2019-02" db="EMBL/GenBank/DDBJ databases">
        <title>Deep-cultivation of Planctomycetes and their phenomic and genomic characterization uncovers novel biology.</title>
        <authorList>
            <person name="Wiegand S."/>
            <person name="Jogler M."/>
            <person name="Boedeker C."/>
            <person name="Pinto D."/>
            <person name="Vollmers J."/>
            <person name="Rivas-Marin E."/>
            <person name="Kohn T."/>
            <person name="Peeters S.H."/>
            <person name="Heuer A."/>
            <person name="Rast P."/>
            <person name="Oberbeckmann S."/>
            <person name="Bunk B."/>
            <person name="Jeske O."/>
            <person name="Meyerdierks A."/>
            <person name="Storesund J.E."/>
            <person name="Kallscheuer N."/>
            <person name="Luecker S."/>
            <person name="Lage O.M."/>
            <person name="Pohl T."/>
            <person name="Merkel B.J."/>
            <person name="Hornburger P."/>
            <person name="Mueller R.-W."/>
            <person name="Bruemmer F."/>
            <person name="Labrenz M."/>
            <person name="Spormann A.M."/>
            <person name="Op den Camp H."/>
            <person name="Overmann J."/>
            <person name="Amann R."/>
            <person name="Jetten M.S.M."/>
            <person name="Mascher T."/>
            <person name="Medema M.H."/>
            <person name="Devos D.P."/>
            <person name="Kaster A.-K."/>
            <person name="Ovreas L."/>
            <person name="Rohde M."/>
            <person name="Galperin M.Y."/>
            <person name="Jogler C."/>
        </authorList>
    </citation>
    <scope>NUCLEOTIDE SEQUENCE [LARGE SCALE GENOMIC DNA]</scope>
    <source>
        <strain evidence="7 8">ETA_A1</strain>
    </source>
</reference>
<feature type="transmembrane region" description="Helical" evidence="5">
    <location>
        <begin position="369"/>
        <end position="388"/>
    </location>
</feature>
<evidence type="ECO:0000313" key="8">
    <source>
        <dbReference type="Proteomes" id="UP000319576"/>
    </source>
</evidence>
<dbReference type="InterPro" id="IPR050382">
    <property type="entry name" value="MFS_Na/Anion_cotransporter"/>
</dbReference>
<feature type="transmembrane region" description="Helical" evidence="5">
    <location>
        <begin position="335"/>
        <end position="357"/>
    </location>
</feature>
<organism evidence="7 8">
    <name type="scientific">Urbifossiella limnaea</name>
    <dbReference type="NCBI Taxonomy" id="2528023"/>
    <lineage>
        <taxon>Bacteria</taxon>
        <taxon>Pseudomonadati</taxon>
        <taxon>Planctomycetota</taxon>
        <taxon>Planctomycetia</taxon>
        <taxon>Gemmatales</taxon>
        <taxon>Gemmataceae</taxon>
        <taxon>Urbifossiella</taxon>
    </lineage>
</organism>
<keyword evidence="2 5" id="KW-0812">Transmembrane</keyword>
<dbReference type="Pfam" id="PF07690">
    <property type="entry name" value="MFS_1"/>
    <property type="match status" value="1"/>
</dbReference>
<name>A0A517XTJ7_9BACT</name>
<dbReference type="InterPro" id="IPR036259">
    <property type="entry name" value="MFS_trans_sf"/>
</dbReference>
<dbReference type="PANTHER" id="PTHR11662">
    <property type="entry name" value="SOLUTE CARRIER FAMILY 17"/>
    <property type="match status" value="1"/>
</dbReference>
<dbReference type="Gene3D" id="1.20.1250.20">
    <property type="entry name" value="MFS general substrate transporter like domains"/>
    <property type="match status" value="2"/>
</dbReference>